<comment type="caution">
    <text evidence="1">The sequence shown here is derived from an EMBL/GenBank/DDBJ whole genome shotgun (WGS) entry which is preliminary data.</text>
</comment>
<keyword evidence="2" id="KW-1185">Reference proteome</keyword>
<reference evidence="1" key="2">
    <citation type="submission" date="2023-05" db="EMBL/GenBank/DDBJ databases">
        <authorList>
            <person name="Schelkunov M.I."/>
        </authorList>
    </citation>
    <scope>NUCLEOTIDE SEQUENCE</scope>
    <source>
        <strain evidence="1">Hsosn_3</strain>
        <tissue evidence="1">Leaf</tissue>
    </source>
</reference>
<accession>A0AAD8I1H8</accession>
<name>A0AAD8I1H8_9APIA</name>
<gene>
    <name evidence="1" type="ORF">POM88_033106</name>
</gene>
<dbReference type="Proteomes" id="UP001237642">
    <property type="component" value="Unassembled WGS sequence"/>
</dbReference>
<dbReference type="Gene3D" id="1.10.418.20">
    <property type="match status" value="1"/>
</dbReference>
<dbReference type="SUPFAM" id="SSF54001">
    <property type="entry name" value="Cysteine proteinases"/>
    <property type="match status" value="1"/>
</dbReference>
<sequence>MYEYSSRSPFHQYEIFRRTLPYSRSILEYVKESTRRLLDKAFEVTVRFKYLSKKKLIPDEDQEKFKAKYAKKTFHMLIEELMESKDLEEANMNFKEAASSKSFDSINSSINIWKVFLAYLALNFSWSSSGINFFLDRYLKRTVTSKALSRSLLVGYFTYSKIEREYDKFLLKSSYWWKGDLDEYSYIILPISFDHHFSLAIVCFIAGREKDVQF</sequence>
<evidence type="ECO:0008006" key="3">
    <source>
        <dbReference type="Google" id="ProtNLM"/>
    </source>
</evidence>
<dbReference type="EMBL" id="JAUIZM010000007">
    <property type="protein sequence ID" value="KAK1376913.1"/>
    <property type="molecule type" value="Genomic_DNA"/>
</dbReference>
<proteinExistence type="predicted"/>
<evidence type="ECO:0000313" key="1">
    <source>
        <dbReference type="EMBL" id="KAK1376913.1"/>
    </source>
</evidence>
<evidence type="ECO:0000313" key="2">
    <source>
        <dbReference type="Proteomes" id="UP001237642"/>
    </source>
</evidence>
<dbReference type="Gene3D" id="3.30.310.130">
    <property type="entry name" value="Ubiquitin-related"/>
    <property type="match status" value="1"/>
</dbReference>
<dbReference type="InterPro" id="IPR038765">
    <property type="entry name" value="Papain-like_cys_pep_sf"/>
</dbReference>
<reference evidence="1" key="1">
    <citation type="submission" date="2023-02" db="EMBL/GenBank/DDBJ databases">
        <title>Genome of toxic invasive species Heracleum sosnowskyi carries increased number of genes despite the absence of recent whole-genome duplications.</title>
        <authorList>
            <person name="Schelkunov M."/>
            <person name="Shtratnikova V."/>
            <person name="Makarenko M."/>
            <person name="Klepikova A."/>
            <person name="Omelchenko D."/>
            <person name="Novikova G."/>
            <person name="Obukhova E."/>
            <person name="Bogdanov V."/>
            <person name="Penin A."/>
            <person name="Logacheva M."/>
        </authorList>
    </citation>
    <scope>NUCLEOTIDE SEQUENCE</scope>
    <source>
        <strain evidence="1">Hsosn_3</strain>
        <tissue evidence="1">Leaf</tissue>
    </source>
</reference>
<organism evidence="1 2">
    <name type="scientific">Heracleum sosnowskyi</name>
    <dbReference type="NCBI Taxonomy" id="360622"/>
    <lineage>
        <taxon>Eukaryota</taxon>
        <taxon>Viridiplantae</taxon>
        <taxon>Streptophyta</taxon>
        <taxon>Embryophyta</taxon>
        <taxon>Tracheophyta</taxon>
        <taxon>Spermatophyta</taxon>
        <taxon>Magnoliopsida</taxon>
        <taxon>eudicotyledons</taxon>
        <taxon>Gunneridae</taxon>
        <taxon>Pentapetalae</taxon>
        <taxon>asterids</taxon>
        <taxon>campanulids</taxon>
        <taxon>Apiales</taxon>
        <taxon>Apiaceae</taxon>
        <taxon>Apioideae</taxon>
        <taxon>apioid superclade</taxon>
        <taxon>Tordylieae</taxon>
        <taxon>Tordyliinae</taxon>
        <taxon>Heracleum</taxon>
    </lineage>
</organism>
<dbReference type="AlphaFoldDB" id="A0AAD8I1H8"/>
<protein>
    <recommendedName>
        <fullName evidence="3">Ubiquitin-like protease family profile domain-containing protein</fullName>
    </recommendedName>
</protein>